<dbReference type="InterPro" id="IPR014436">
    <property type="entry name" value="Extradiol_dOase_DODA"/>
</dbReference>
<organism evidence="7">
    <name type="scientific">Burkholderia sp. (strain CCGE1003)</name>
    <dbReference type="NCBI Taxonomy" id="640512"/>
    <lineage>
        <taxon>Bacteria</taxon>
        <taxon>Pseudomonadati</taxon>
        <taxon>Pseudomonadota</taxon>
        <taxon>Betaproteobacteria</taxon>
        <taxon>Burkholderiales</taxon>
        <taxon>Burkholderiaceae</taxon>
        <taxon>Burkholderia</taxon>
    </lineage>
</organism>
<protein>
    <submittedName>
        <fullName evidence="7">Extradiol ring-cleavage dioxygenase class III protein subunit B</fullName>
    </submittedName>
</protein>
<evidence type="ECO:0000256" key="1">
    <source>
        <dbReference type="ARBA" id="ARBA00001947"/>
    </source>
</evidence>
<keyword evidence="7" id="KW-0223">Dioxygenase</keyword>
<dbReference type="GO" id="GO:0016702">
    <property type="term" value="F:oxidoreductase activity, acting on single donors with incorporation of molecular oxygen, incorporation of two atoms of oxygen"/>
    <property type="evidence" value="ECO:0007669"/>
    <property type="project" value="UniProtKB-ARBA"/>
</dbReference>
<evidence type="ECO:0000256" key="5">
    <source>
        <dbReference type="ARBA" id="ARBA00023002"/>
    </source>
</evidence>
<keyword evidence="3" id="KW-0479">Metal-binding</keyword>
<dbReference type="HOGENOM" id="CLU_046582_2_1_4"/>
<keyword evidence="5" id="KW-0560">Oxidoreductase</keyword>
<dbReference type="Pfam" id="PF02900">
    <property type="entry name" value="LigB"/>
    <property type="match status" value="1"/>
</dbReference>
<name>E1TAP4_BURSG</name>
<comment type="cofactor">
    <cofactor evidence="1">
        <name>Zn(2+)</name>
        <dbReference type="ChEBI" id="CHEBI:29105"/>
    </cofactor>
</comment>
<sequence>MNRLPSLFLSHGAPTLPIDPSLPSAEFAALSAKLPRPEAVLMLSAHWGTAQPVASTSAEPETIHDFYGFPRQLYEIQYPAPGAPDVARRAAVMLRDSGLHADAQPHGLDHGAWVPMLLMFPDADVPVAQLSIQPHLDAEHHFRVGRALRALSGEGVMVIGSGQITHNLRAADFSARPEDADPRVAEFTDWFETKLAARDIDALLDYRRQAPHAVLMHPTDEHLLPVFAALGAADDDYSLTIQSLGTYQRALAMTNYVFGSA</sequence>
<dbReference type="InterPro" id="IPR004183">
    <property type="entry name" value="Xdiol_dOase_suB"/>
</dbReference>
<dbReference type="PANTHER" id="PTHR30096:SF0">
    <property type="entry name" value="4,5-DOPA DIOXYGENASE EXTRADIOL-LIKE PROTEIN"/>
    <property type="match status" value="1"/>
</dbReference>
<accession>E1TAP4</accession>
<dbReference type="EMBL" id="CP002217">
    <property type="protein sequence ID" value="ADN59073.1"/>
    <property type="molecule type" value="Genomic_DNA"/>
</dbReference>
<evidence type="ECO:0000256" key="2">
    <source>
        <dbReference type="ARBA" id="ARBA00007581"/>
    </source>
</evidence>
<reference evidence="7" key="1">
    <citation type="submission" date="2010-09" db="EMBL/GenBank/DDBJ databases">
        <title>Complete sequence of chromosome1 of Burkholderia sp. CCGE1003.</title>
        <authorList>
            <consortium name="US DOE Joint Genome Institute"/>
            <person name="Lucas S."/>
            <person name="Copeland A."/>
            <person name="Lapidus A."/>
            <person name="Cheng J.-F."/>
            <person name="Bruce D."/>
            <person name="Goodwin L."/>
            <person name="Pitluck S."/>
            <person name="Daligault H."/>
            <person name="Davenport K."/>
            <person name="Detter J.C."/>
            <person name="Han C."/>
            <person name="Tapia R."/>
            <person name="Land M."/>
            <person name="Hauser L."/>
            <person name="Jeffries C."/>
            <person name="Kyrpides N."/>
            <person name="Ivanova N."/>
            <person name="Ovchinnikova G."/>
            <person name="Martinez-Romero E."/>
            <person name="Rogel M.A."/>
            <person name="Auchtung J."/>
            <person name="Tiedje J.M."/>
            <person name="Woyke T."/>
        </authorList>
    </citation>
    <scope>NUCLEOTIDE SEQUENCE</scope>
    <source>
        <strain evidence="7">CCGE1003</strain>
    </source>
</reference>
<keyword evidence="4" id="KW-0862">Zinc</keyword>
<dbReference type="SUPFAM" id="SSF53213">
    <property type="entry name" value="LigB-like"/>
    <property type="match status" value="1"/>
</dbReference>
<dbReference type="STRING" id="640512.BC1003_3126"/>
<evidence type="ECO:0000256" key="3">
    <source>
        <dbReference type="ARBA" id="ARBA00022723"/>
    </source>
</evidence>
<dbReference type="OrthoDB" id="9790889at2"/>
<evidence type="ECO:0000256" key="4">
    <source>
        <dbReference type="ARBA" id="ARBA00022833"/>
    </source>
</evidence>
<evidence type="ECO:0000313" key="7">
    <source>
        <dbReference type="EMBL" id="ADN59073.1"/>
    </source>
</evidence>
<dbReference type="AlphaFoldDB" id="E1TAP4"/>
<gene>
    <name evidence="7" type="ordered locus">BC1003_3126</name>
</gene>
<comment type="similarity">
    <text evidence="2">Belongs to the DODA-type extradiol aromatic ring-opening dioxygenase family.</text>
</comment>
<dbReference type="GO" id="GO:0008270">
    <property type="term" value="F:zinc ion binding"/>
    <property type="evidence" value="ECO:0007669"/>
    <property type="project" value="InterPro"/>
</dbReference>
<dbReference type="eggNOG" id="COG3384">
    <property type="taxonomic scope" value="Bacteria"/>
</dbReference>
<proteinExistence type="inferred from homology"/>
<dbReference type="CDD" id="cd07363">
    <property type="entry name" value="45_DOPA_Dioxygenase"/>
    <property type="match status" value="1"/>
</dbReference>
<evidence type="ECO:0000259" key="6">
    <source>
        <dbReference type="Pfam" id="PF02900"/>
    </source>
</evidence>
<dbReference type="KEGG" id="bgf:BC1003_3126"/>
<feature type="domain" description="Extradiol ring-cleavage dioxygenase class III enzyme subunit B" evidence="6">
    <location>
        <begin position="33"/>
        <end position="259"/>
    </location>
</feature>
<dbReference type="Gene3D" id="3.40.830.10">
    <property type="entry name" value="LigB-like"/>
    <property type="match status" value="1"/>
</dbReference>
<dbReference type="PANTHER" id="PTHR30096">
    <property type="entry name" value="4,5-DOPA DIOXYGENASE EXTRADIOL-LIKE PROTEIN"/>
    <property type="match status" value="1"/>
</dbReference>
<dbReference type="PIRSF" id="PIRSF006157">
    <property type="entry name" value="Doxgns_DODA"/>
    <property type="match status" value="1"/>
</dbReference>
<dbReference type="GO" id="GO:0008198">
    <property type="term" value="F:ferrous iron binding"/>
    <property type="evidence" value="ECO:0007669"/>
    <property type="project" value="InterPro"/>
</dbReference>